<organism evidence="1 2">
    <name type="scientific">Meloidogyne enterolobii</name>
    <name type="common">Root-knot nematode worm</name>
    <name type="synonym">Meloidogyne mayaguensis</name>
    <dbReference type="NCBI Taxonomy" id="390850"/>
    <lineage>
        <taxon>Eukaryota</taxon>
        <taxon>Metazoa</taxon>
        <taxon>Ecdysozoa</taxon>
        <taxon>Nematoda</taxon>
        <taxon>Chromadorea</taxon>
        <taxon>Rhabditida</taxon>
        <taxon>Tylenchina</taxon>
        <taxon>Tylenchomorpha</taxon>
        <taxon>Tylenchoidea</taxon>
        <taxon>Meloidogynidae</taxon>
        <taxon>Meloidogyninae</taxon>
        <taxon>Meloidogyne</taxon>
    </lineage>
</organism>
<dbReference type="EMBL" id="CAVMJV010000102">
    <property type="protein sequence ID" value="CAK5097787.1"/>
    <property type="molecule type" value="Genomic_DNA"/>
</dbReference>
<name>A0ACB1AQ29_MELEN</name>
<accession>A0ACB1AQ29</accession>
<keyword evidence="2" id="KW-1185">Reference proteome</keyword>
<evidence type="ECO:0000313" key="2">
    <source>
        <dbReference type="Proteomes" id="UP001497535"/>
    </source>
</evidence>
<evidence type="ECO:0000313" key="1">
    <source>
        <dbReference type="EMBL" id="CAK5097787.1"/>
    </source>
</evidence>
<proteinExistence type="predicted"/>
<dbReference type="Proteomes" id="UP001497535">
    <property type="component" value="Unassembled WGS sequence"/>
</dbReference>
<reference evidence="1" key="1">
    <citation type="submission" date="2023-11" db="EMBL/GenBank/DDBJ databases">
        <authorList>
            <person name="Poullet M."/>
        </authorList>
    </citation>
    <scope>NUCLEOTIDE SEQUENCE</scope>
    <source>
        <strain evidence="1">E1834</strain>
    </source>
</reference>
<comment type="caution">
    <text evidence="1">The sequence shown here is derived from an EMBL/GenBank/DDBJ whole genome shotgun (WGS) entry which is preliminary data.</text>
</comment>
<sequence>MSPPADGRMNVSLPSRSTVSPSPLARFTGSGNTPPSSRSRKRGPRAGDELFGIERRFLRTSKDSEEKGGNNEGFGEKKGGGVGSD</sequence>
<protein>
    <submittedName>
        <fullName evidence="1">Uncharacterized protein</fullName>
    </submittedName>
</protein>
<gene>
    <name evidence="1" type="ORF">MENTE1834_LOCUS41455</name>
</gene>